<dbReference type="InterPro" id="IPR001296">
    <property type="entry name" value="Glyco_trans_1"/>
</dbReference>
<dbReference type="Pfam" id="PF00534">
    <property type="entry name" value="Glycos_transf_1"/>
    <property type="match status" value="1"/>
</dbReference>
<dbReference type="EMBL" id="JADFFL010000001">
    <property type="protein sequence ID" value="MBE9660405.1"/>
    <property type="molecule type" value="Genomic_DNA"/>
</dbReference>
<accession>A0A929KXE3</accession>
<dbReference type="RefSeq" id="WP_194109608.1">
    <property type="nucleotide sequence ID" value="NZ_JADFFL010000001.1"/>
</dbReference>
<dbReference type="Proteomes" id="UP000622475">
    <property type="component" value="Unassembled WGS sequence"/>
</dbReference>
<keyword evidence="3" id="KW-1185">Reference proteome</keyword>
<proteinExistence type="predicted"/>
<organism evidence="2 3">
    <name type="scientific">Mucilaginibacter myungsuensis</name>
    <dbReference type="NCBI Taxonomy" id="649104"/>
    <lineage>
        <taxon>Bacteria</taxon>
        <taxon>Pseudomonadati</taxon>
        <taxon>Bacteroidota</taxon>
        <taxon>Sphingobacteriia</taxon>
        <taxon>Sphingobacteriales</taxon>
        <taxon>Sphingobacteriaceae</taxon>
        <taxon>Mucilaginibacter</taxon>
    </lineage>
</organism>
<evidence type="ECO:0000313" key="2">
    <source>
        <dbReference type="EMBL" id="MBE9660405.1"/>
    </source>
</evidence>
<dbReference type="CDD" id="cd03794">
    <property type="entry name" value="GT4_WbuB-like"/>
    <property type="match status" value="1"/>
</dbReference>
<dbReference type="GO" id="GO:0016757">
    <property type="term" value="F:glycosyltransferase activity"/>
    <property type="evidence" value="ECO:0007669"/>
    <property type="project" value="InterPro"/>
</dbReference>
<comment type="caution">
    <text evidence="2">The sequence shown here is derived from an EMBL/GenBank/DDBJ whole genome shotgun (WGS) entry which is preliminary data.</text>
</comment>
<sequence>MSEKKILLIGGNYWPEPIGIGKYNGEMIDWLSKNDIECTVVTSYPYYPHWKVQEPYTKGNKWFKKEVIKSTGPGTKDITIYRCPQYTPSNPSGMTRMLLDLSFSLSCFIIVIKLLFQKKHSHVISVVPSFQIGLAAILYKFVTKAKFLYHIQDLQIDAAKDLGMINSKLLLKYMFKIEAYILRKADIVSSISAGMIRKINAKIDKGVVLFPNWVDTETLFPIENKVALKHKFGFEAHEKVVLYSGALGQKQGIEAILQTANDLRHLQDLKFVICGSGPYKPRLQEIAETLRLTNVVFLPLQPFEEFNNFLNMADLHLVIQKKNASDLVMPSKLTGILAIGGAVLVTAPSCSTLFEVIQENQMGILIEPEDQKALNKAVELAVINNDMFIKNNARAYAMNFLYKDNILSRYFEGFVNDKKLEKIPT</sequence>
<name>A0A929KXE3_9SPHI</name>
<evidence type="ECO:0000313" key="3">
    <source>
        <dbReference type="Proteomes" id="UP000622475"/>
    </source>
</evidence>
<dbReference type="AlphaFoldDB" id="A0A929KXE3"/>
<dbReference type="SUPFAM" id="SSF53756">
    <property type="entry name" value="UDP-Glycosyltransferase/glycogen phosphorylase"/>
    <property type="match status" value="1"/>
</dbReference>
<dbReference type="PANTHER" id="PTHR12526:SF633">
    <property type="entry name" value="COLANIC ACID BIOSYNTHESIS GLYCOSYL TRANSFERASE WCAI-RELATED"/>
    <property type="match status" value="1"/>
</dbReference>
<reference evidence="2" key="1">
    <citation type="submission" date="2020-10" db="EMBL/GenBank/DDBJ databases">
        <title>Mucilaginibacter mali sp. nov., isolated from rhizosphere soil of apple orchard.</title>
        <authorList>
            <person name="Lee J.-S."/>
            <person name="Kim H.S."/>
            <person name="Kim J.-S."/>
        </authorList>
    </citation>
    <scope>NUCLEOTIDE SEQUENCE</scope>
    <source>
        <strain evidence="2">KCTC 22746</strain>
    </source>
</reference>
<gene>
    <name evidence="2" type="ORF">IRJ16_00775</name>
</gene>
<dbReference type="NCBIfam" id="NF007640">
    <property type="entry name" value="PRK10307.1"/>
    <property type="match status" value="1"/>
</dbReference>
<evidence type="ECO:0000259" key="1">
    <source>
        <dbReference type="Pfam" id="PF00534"/>
    </source>
</evidence>
<dbReference type="PANTHER" id="PTHR12526">
    <property type="entry name" value="GLYCOSYLTRANSFERASE"/>
    <property type="match status" value="1"/>
</dbReference>
<protein>
    <submittedName>
        <fullName evidence="2">WcaI family glycosyltransferase</fullName>
    </submittedName>
</protein>
<feature type="domain" description="Glycosyl transferase family 1" evidence="1">
    <location>
        <begin position="229"/>
        <end position="385"/>
    </location>
</feature>
<dbReference type="Gene3D" id="3.40.50.2000">
    <property type="entry name" value="Glycogen Phosphorylase B"/>
    <property type="match status" value="2"/>
</dbReference>